<evidence type="ECO:0000313" key="4">
    <source>
        <dbReference type="Proteomes" id="UP000805614"/>
    </source>
</evidence>
<evidence type="ECO:0000256" key="1">
    <source>
        <dbReference type="SAM" id="Phobius"/>
    </source>
</evidence>
<dbReference type="RefSeq" id="WP_187243286.1">
    <property type="nucleotide sequence ID" value="NZ_BAAAOK010000071.1"/>
</dbReference>
<keyword evidence="1" id="KW-1133">Transmembrane helix</keyword>
<dbReference type="Proteomes" id="UP000805614">
    <property type="component" value="Unassembled WGS sequence"/>
</dbReference>
<gene>
    <name evidence="3" type="ORF">HKK74_12335</name>
</gene>
<keyword evidence="4" id="KW-1185">Reference proteome</keyword>
<dbReference type="PROSITE" id="PS50837">
    <property type="entry name" value="NACHT"/>
    <property type="match status" value="1"/>
</dbReference>
<feature type="transmembrane region" description="Helical" evidence="1">
    <location>
        <begin position="471"/>
        <end position="497"/>
    </location>
</feature>
<proteinExistence type="predicted"/>
<name>A0ABR7LND4_9ACTN</name>
<feature type="transmembrane region" description="Helical" evidence="1">
    <location>
        <begin position="32"/>
        <end position="52"/>
    </location>
</feature>
<keyword evidence="1" id="KW-0812">Transmembrane</keyword>
<feature type="transmembrane region" description="Helical" evidence="1">
    <location>
        <begin position="424"/>
        <end position="442"/>
    </location>
</feature>
<dbReference type="SUPFAM" id="SSF52540">
    <property type="entry name" value="P-loop containing nucleoside triphosphate hydrolases"/>
    <property type="match status" value="1"/>
</dbReference>
<dbReference type="Gene3D" id="3.40.50.300">
    <property type="entry name" value="P-loop containing nucleotide triphosphate hydrolases"/>
    <property type="match status" value="1"/>
</dbReference>
<feature type="transmembrane region" description="Helical" evidence="1">
    <location>
        <begin position="7"/>
        <end position="26"/>
    </location>
</feature>
<evidence type="ECO:0000259" key="2">
    <source>
        <dbReference type="PROSITE" id="PS50837"/>
    </source>
</evidence>
<dbReference type="InterPro" id="IPR007111">
    <property type="entry name" value="NACHT_NTPase"/>
</dbReference>
<keyword evidence="1" id="KW-0472">Membrane</keyword>
<evidence type="ECO:0000313" key="3">
    <source>
        <dbReference type="EMBL" id="MBC6466284.1"/>
    </source>
</evidence>
<accession>A0ABR7LND4</accession>
<protein>
    <submittedName>
        <fullName evidence="3">NACHT domain-containing protein</fullName>
    </submittedName>
</protein>
<dbReference type="Pfam" id="PF05729">
    <property type="entry name" value="NACHT"/>
    <property type="match status" value="1"/>
</dbReference>
<feature type="domain" description="NACHT" evidence="2">
    <location>
        <begin position="142"/>
        <end position="229"/>
    </location>
</feature>
<sequence length="772" mass="84231">MRRVERIGGVLVLLVIGIFFIALGSLDRADKSASVLGVFISLIGLGIGIVSWRAARGVLDLDAAARSLAVEVRAQWAAEEARIGSLFRPAPLPVRWSSTGRPVQAPPEAVLGRNATGARPIRLRLRGDVSRIVEAFRALPRRQLVVLGKPGSGKTVLAMQLLLDLLKRPQENEPVPVLLPLSSWNPEVRLLDWMTCRIRADHPTLTEDVISRLLTTERVMPILDGLDELAPHLHAKAIDAIDRAVTTGPLVLTCRGDEYETAVTSTGAFLSRAAVIELEPIEVTEVIDFLDLTHIPEDDRWNPVRAHLRAHPDGSLAEALSTPLMADLARTVYERRPADPAELLDFTDRAAVEGHLLDAFIPAVYASGDPRRARRWLTYLAENMAAHGTRDLSWWQFRSQVVALTVAALFCAMGWWFLRLLFAPPLAAPGALGMAGFGYFVVKDGVWAEIHRPDPRAIDPLGMLRRQRLTAIGSALLAGLGVGLVIAAVVTVVFAANSRSAELYAAVFGSVFMTVSAANTPWGTFLLSRLRLAATRRLPLRFTRFISDAHERGVLRQAGTVYQFRHARLQDRLAPLQPRPQQPEGALDRAEGFWGRQVGLVVAVVLPAMLLFAVPQGYRLDYHSGAEPRHYSAVDNPRCMGTQSLNCGFAFVWELPPGAVATTTFKVSKGLTEQPVVGFRGTIAAEGCQGAAVGLTLAGAGSASVTSSRFGEAPLKDLARGIASKPTRLTFTLRRLDSRLCTARLFWDGEGLSYDLAFKLKQRLRGDRPATE</sequence>
<dbReference type="InterPro" id="IPR027417">
    <property type="entry name" value="P-loop_NTPase"/>
</dbReference>
<organism evidence="3 4">
    <name type="scientific">Actinomadura alba</name>
    <dbReference type="NCBI Taxonomy" id="406431"/>
    <lineage>
        <taxon>Bacteria</taxon>
        <taxon>Bacillati</taxon>
        <taxon>Actinomycetota</taxon>
        <taxon>Actinomycetes</taxon>
        <taxon>Streptosporangiales</taxon>
        <taxon>Thermomonosporaceae</taxon>
        <taxon>Actinomadura</taxon>
    </lineage>
</organism>
<comment type="caution">
    <text evidence="3">The sequence shown here is derived from an EMBL/GenBank/DDBJ whole genome shotgun (WGS) entry which is preliminary data.</text>
</comment>
<feature type="transmembrane region" description="Helical" evidence="1">
    <location>
        <begin position="503"/>
        <end position="527"/>
    </location>
</feature>
<dbReference type="EMBL" id="JABVEC010000007">
    <property type="protein sequence ID" value="MBC6466284.1"/>
    <property type="molecule type" value="Genomic_DNA"/>
</dbReference>
<feature type="transmembrane region" description="Helical" evidence="1">
    <location>
        <begin position="401"/>
        <end position="418"/>
    </location>
</feature>
<reference evidence="3 4" key="1">
    <citation type="submission" date="2020-06" db="EMBL/GenBank/DDBJ databases">
        <title>Actinomadura xiongansis sp. nov., isolated from soil of Baiyangdian.</title>
        <authorList>
            <person name="Zhang X."/>
        </authorList>
    </citation>
    <scope>NUCLEOTIDE SEQUENCE [LARGE SCALE GENOMIC DNA]</scope>
    <source>
        <strain evidence="3 4">HBUM206468</strain>
    </source>
</reference>
<feature type="transmembrane region" description="Helical" evidence="1">
    <location>
        <begin position="598"/>
        <end position="618"/>
    </location>
</feature>